<feature type="domain" description="Carrier" evidence="5">
    <location>
        <begin position="1782"/>
        <end position="1858"/>
    </location>
</feature>
<feature type="region of interest" description="Disordered" evidence="4">
    <location>
        <begin position="291"/>
        <end position="320"/>
    </location>
</feature>
<dbReference type="Pfam" id="PF00668">
    <property type="entry name" value="Condensation"/>
    <property type="match status" value="3"/>
</dbReference>
<dbReference type="Gene3D" id="3.30.559.10">
    <property type="entry name" value="Chloramphenicol acetyltransferase-like domain"/>
    <property type="match status" value="3"/>
</dbReference>
<evidence type="ECO:0000256" key="2">
    <source>
        <dbReference type="ARBA" id="ARBA00022553"/>
    </source>
</evidence>
<dbReference type="OrthoDB" id="416786at2759"/>
<feature type="compositionally biased region" description="Basic residues" evidence="4">
    <location>
        <begin position="86"/>
        <end position="98"/>
    </location>
</feature>
<feature type="compositionally biased region" description="Polar residues" evidence="4">
    <location>
        <begin position="140"/>
        <end position="154"/>
    </location>
</feature>
<dbReference type="Gene3D" id="1.10.1200.10">
    <property type="entry name" value="ACP-like"/>
    <property type="match status" value="1"/>
</dbReference>
<dbReference type="EMBL" id="JAGPNK010000010">
    <property type="protein sequence ID" value="KAH7312752.1"/>
    <property type="molecule type" value="Genomic_DNA"/>
</dbReference>
<organism evidence="6 7">
    <name type="scientific">Stachybotrys elegans</name>
    <dbReference type="NCBI Taxonomy" id="80388"/>
    <lineage>
        <taxon>Eukaryota</taxon>
        <taxon>Fungi</taxon>
        <taxon>Dikarya</taxon>
        <taxon>Ascomycota</taxon>
        <taxon>Pezizomycotina</taxon>
        <taxon>Sordariomycetes</taxon>
        <taxon>Hypocreomycetidae</taxon>
        <taxon>Hypocreales</taxon>
        <taxon>Stachybotryaceae</taxon>
        <taxon>Stachybotrys</taxon>
    </lineage>
</organism>
<feature type="region of interest" description="Disordered" evidence="4">
    <location>
        <begin position="1"/>
        <end position="154"/>
    </location>
</feature>
<evidence type="ECO:0000256" key="1">
    <source>
        <dbReference type="ARBA" id="ARBA00022450"/>
    </source>
</evidence>
<dbReference type="PANTHER" id="PTHR45398">
    <property type="match status" value="1"/>
</dbReference>
<dbReference type="Gene3D" id="3.30.300.30">
    <property type="match status" value="2"/>
</dbReference>
<keyword evidence="2" id="KW-0597">Phosphoprotein</keyword>
<accession>A0A8K0WQ09</accession>
<dbReference type="InterPro" id="IPR042099">
    <property type="entry name" value="ANL_N_sf"/>
</dbReference>
<dbReference type="SUPFAM" id="SSF52777">
    <property type="entry name" value="CoA-dependent acyltransferases"/>
    <property type="match status" value="6"/>
</dbReference>
<dbReference type="Proteomes" id="UP000813444">
    <property type="component" value="Unassembled WGS sequence"/>
</dbReference>
<dbReference type="InterPro" id="IPR009081">
    <property type="entry name" value="PP-bd_ACP"/>
</dbReference>
<dbReference type="Gene3D" id="3.30.559.30">
    <property type="entry name" value="Nonribosomal peptide synthetase, condensation domain"/>
    <property type="match status" value="3"/>
</dbReference>
<dbReference type="Pfam" id="PF00550">
    <property type="entry name" value="PP-binding"/>
    <property type="match status" value="1"/>
</dbReference>
<proteinExistence type="inferred from homology"/>
<keyword evidence="7" id="KW-1185">Reference proteome</keyword>
<sequence length="2628" mass="292383">MEGQRSRSRPTSPPDFSGLDDPDESVLSIARTLSVPRDPNSWLDLGGDEDQSEAVQPVAIPLRPSTESRRTRPSTSRDGPADAPSSRRRLSSRRKKPSSRAPPPALLRLSSASSNPDDDSRDDDDNSAAHAELNKREVSSEGSSVASFEAHTPSSASTDFNIAVRDNSHSELESLLLSTSRANSACLVTPSAGPFYEHLIAFVSYADPSPTDSRGTVLPPSSDHEDESCRDQIESLRAAVQEWGPDTPRPSIWIILQCMPMGMDGAPDSATLQTWVENMDRQTEQRIMAWQHHRHSHSTVGGNHNDADSNDDTSQRTKQPSWPEYLSTVWNEDEAGTLGAHNTLTSNDSEFFALSPMQHLYFRTSVSRRKDPTIVSEPEYRFGQSILLQVRSTDISLADVEAAVEALSDRHSMLRARFYLTPEGWAQIIAPEGRSSYRFSHGVVQSDEDVLAIMEQAQASINALDGPVFSVDHIRRSDDQQLLHLVAHHLIVDLPSWRIIVHDLDDILQHRSVPAPNSMPFPHWIEYQNHMVSQRKPNEPALPFTITPANFAYWDLRQNHGNCYGDVGKTLRFTLDADITHNMHTACASVLRADAADMMIAGLLHSFRLTFPDRTLPTIWKQEHGRDAVDPDVNINATVGWFTSLCPVAIATDETNDFIQVLKMVMFNCVDNLQNIHRKGGVLEPIAAPGGDDASLMSDIGPRVGRIALFEVSVVIDDDIGARVEVLFNKKSQHQDRIANWIRNFEQAIMDGISRLGTMEPELTLADMPLLKASYQGMTKLTVERLSQLALDSVDDIETVYPVSPIQQEILIAQSQDMDCYHVQSIYELTTPHDVRGLDQARLCSSWEKLCAMHPTLRSVFIDSVSENGLFDQVVLKRISAPMLFLDSAKPDETLAALPPMRTVPGQPRHRLSVCTVDKRTFVRLDASQAICDPISIRNLIGQLRQMYMGEPIIIDKTLNPRYLGHINRQDKTADLEAWKQVLLHARPCTFPSMTLQCPENLQSRSFQLEVTRTELYSRSRSRQVEPSIAIRLAWALVLRAFVGMDRVTFGFLLAGRDEDLSPAMDAAVGCFAPVLPCYVDLSPDQSVHDCLQSLAEFSANIGPQYLTVMDVQHALNLKGDDLFNTCISFMDEEQPEKDTPKGGFVPVLITAARSSECKISLSTTFTGDQLHVNLSYRHLTATQAYNIIGTFEQALKAVLYSDDRQTISSLSLFTDRDYAQLVVRDLESTLRGEEVTACLHKQIFRHVASRPDAQAICAWDGNMTYRQLDTFVTRLSKYLVNVGVKPGYTVPIALEKSKWLPVVMLSILEAGGCFISLDHQDTSIVESSMRHLNPSIIIASETAAWAGASAVIIGPDILNDIFLSPLPPQGTAIATEPTPDHAACVFFTPSKSKTGNARSIFFTHKSLCSAFAAQGRALGIQDTSRVFQLSACSGDIALVETLGTMYQGGCVCIPHEEEKIPELAASMAQMQVTWSYMTSVLARRIVPSTVPALRTLCFRTRSLDQDTYGPWMENRTILLAYGAPDVCPLGISVTDISYSNMSSIIPPPLLGRFWILNPDDPKKLMPVGAMGELGIDSPVITPHKFYPGHPTMAVSSNDQGAEKPRGRYLKTGHRVRYLDDGNIQFISSMRDEIVIGGLPVFVTAVEQCIRRCIGPKIDVAVDMITTSDSIQVLVAYLELGEQVFQGPTSLDKLEVSMKEVAFRHKKMVEATMANIREPSKRVPMHHIPTAFVPLKHFPISTSLKVNKRKLQKTLANLSHAQLMDLSTVSNPAEVLRAEKPLPLTQGEEMMRRIWAQTLGKTPIDIKGSDSFLSVGGDKYLAIKMVVACRQFGFIVSLRDILSAMTLTEVCQAIAAADSSFNNSRGASELKNLPTRVTGFDDRFIKDILSPQLTVHWHDILDVTEASAWQVRSLELGLYKTRGDIQNLVLRFNGPIKPGRLEGACNALTKLHPILRTAFAVHDRRVYQILIDSFKPTFQRKSCALTRLDFTCQEVIQQDQEQLELKLNEPATKFTLVEAPYQAILILRVSSAQVDEASVSLLVQDLISLYDDRNSVQPKSNFFDYMRTAHAINFRDGMEYWKEQLTGVAKMTQITPHSKPCGPVLETKTIYECVKIKPVDGIGFDTILKASWATVLAILSGTSDVIFGELIHGYNIALPETIDVTSLVGPLANTIPVRVGFPPKNSRPIDLMQFLQEQRIYSRPFESAGFLELVQQCTNWAYWTRFSSLVHHRFQAPMDGTTTLNMGDTTFTYKLIAPMAKDIPDLYVCSTLNGPSKVDITITYPESRVSTELARNAMKLLLGTLETMTGLDSQYKPMLPSAADIERTTPQIPLQRRLTEDEKSPVVQMLTADQRAAVQNLVQSAWTEILNPLALGVPEAQVERANFYDLWGSLLTAYFFADYFNREIPKLKLKGLEKVKIIPEDIIEHPNMASQHEFLATKMFSAGALQSPSRRFTNSLSTSSGIWAPTIGPWRSIRRGLRHQESRTSVRDFHNKASDWMRLRVNSNRDVVSPSTPEHQSTRKDTIRELHEEYEPVDDHRGSSDRASSHRRSNDHDKARPPTAPVEMGPSHRLDMESISPLTTFGSVPNHTLNMDERRAVMAAAAAAAAASGNDSPIPVSPMRTPFH</sequence>
<dbReference type="InterPro" id="IPR023213">
    <property type="entry name" value="CAT-like_dom_sf"/>
</dbReference>
<evidence type="ECO:0000259" key="5">
    <source>
        <dbReference type="PROSITE" id="PS50075"/>
    </source>
</evidence>
<protein>
    <recommendedName>
        <fullName evidence="5">Carrier domain-containing protein</fullName>
    </recommendedName>
</protein>
<dbReference type="SUPFAM" id="SSF56801">
    <property type="entry name" value="Acetyl-CoA synthetase-like"/>
    <property type="match status" value="1"/>
</dbReference>
<gene>
    <name evidence="6" type="ORF">B0I35DRAFT_411425</name>
</gene>
<dbReference type="GO" id="GO:0003824">
    <property type="term" value="F:catalytic activity"/>
    <property type="evidence" value="ECO:0007669"/>
    <property type="project" value="InterPro"/>
</dbReference>
<feature type="compositionally biased region" description="Low complexity" evidence="4">
    <location>
        <begin position="106"/>
        <end position="115"/>
    </location>
</feature>
<evidence type="ECO:0000313" key="6">
    <source>
        <dbReference type="EMBL" id="KAH7312752.1"/>
    </source>
</evidence>
<name>A0A8K0WQ09_9HYPO</name>
<dbReference type="SUPFAM" id="SSF47336">
    <property type="entry name" value="ACP-like"/>
    <property type="match status" value="1"/>
</dbReference>
<dbReference type="InterPro" id="IPR001242">
    <property type="entry name" value="Condensation_dom"/>
</dbReference>
<keyword evidence="1" id="KW-0596">Phosphopantetheine</keyword>
<comment type="similarity">
    <text evidence="3">Belongs to the NRP synthetase family.</text>
</comment>
<dbReference type="InterPro" id="IPR045851">
    <property type="entry name" value="AMP-bd_C_sf"/>
</dbReference>
<feature type="region of interest" description="Disordered" evidence="4">
    <location>
        <begin position="2533"/>
        <end position="2572"/>
    </location>
</feature>
<feature type="compositionally biased region" description="Basic and acidic residues" evidence="4">
    <location>
        <begin position="2533"/>
        <end position="2560"/>
    </location>
</feature>
<evidence type="ECO:0000256" key="3">
    <source>
        <dbReference type="ARBA" id="ARBA00029454"/>
    </source>
</evidence>
<dbReference type="PROSITE" id="PS50075">
    <property type="entry name" value="CARRIER"/>
    <property type="match status" value="1"/>
</dbReference>
<dbReference type="InterPro" id="IPR000873">
    <property type="entry name" value="AMP-dep_synth/lig_dom"/>
</dbReference>
<dbReference type="Gene3D" id="3.40.50.12780">
    <property type="entry name" value="N-terminal domain of ligase-like"/>
    <property type="match status" value="1"/>
</dbReference>
<dbReference type="Pfam" id="PF00501">
    <property type="entry name" value="AMP-binding"/>
    <property type="match status" value="1"/>
</dbReference>
<comment type="caution">
    <text evidence="6">The sequence shown here is derived from an EMBL/GenBank/DDBJ whole genome shotgun (WGS) entry which is preliminary data.</text>
</comment>
<evidence type="ECO:0000313" key="7">
    <source>
        <dbReference type="Proteomes" id="UP000813444"/>
    </source>
</evidence>
<dbReference type="PANTHER" id="PTHR45398:SF1">
    <property type="entry name" value="ENZYME, PUTATIVE (JCVI)-RELATED"/>
    <property type="match status" value="1"/>
</dbReference>
<reference evidence="6" key="1">
    <citation type="journal article" date="2021" name="Nat. Commun.">
        <title>Genetic determinants of endophytism in the Arabidopsis root mycobiome.</title>
        <authorList>
            <person name="Mesny F."/>
            <person name="Miyauchi S."/>
            <person name="Thiergart T."/>
            <person name="Pickel B."/>
            <person name="Atanasova L."/>
            <person name="Karlsson M."/>
            <person name="Huettel B."/>
            <person name="Barry K.W."/>
            <person name="Haridas S."/>
            <person name="Chen C."/>
            <person name="Bauer D."/>
            <person name="Andreopoulos W."/>
            <person name="Pangilinan J."/>
            <person name="LaButti K."/>
            <person name="Riley R."/>
            <person name="Lipzen A."/>
            <person name="Clum A."/>
            <person name="Drula E."/>
            <person name="Henrissat B."/>
            <person name="Kohler A."/>
            <person name="Grigoriev I.V."/>
            <person name="Martin F.M."/>
            <person name="Hacquard S."/>
        </authorList>
    </citation>
    <scope>NUCLEOTIDE SEQUENCE</scope>
    <source>
        <strain evidence="6">MPI-CAGE-CH-0235</strain>
    </source>
</reference>
<feature type="compositionally biased region" description="Acidic residues" evidence="4">
    <location>
        <begin position="116"/>
        <end position="126"/>
    </location>
</feature>
<dbReference type="InterPro" id="IPR036736">
    <property type="entry name" value="ACP-like_sf"/>
</dbReference>
<evidence type="ECO:0000256" key="4">
    <source>
        <dbReference type="SAM" id="MobiDB-lite"/>
    </source>
</evidence>